<sequence>MGGKKFANTKAPSGELVQTPRISPEIYEQLSAEYLSRLGQHFERVVTPRDPPGKADYGDIDYQVGGIKQDPSTPDDVWSRLKHVLDAEIHLSSKGSHSYAVPHPKISDAHVQIDIELAPGDGTPDAAELFRWTQFMNNDADLQQILGVSHRSLGLTCNDKGLHIRVEEVEPQDAKRSFIFLTRDPETAMKFYGLDTTDYWAGFVIETKLFDWATSGRFFYPQKYEKMVEKSNDRSRVQKRPMYNRFVTEYMPAHSERGATNDWTRQQVLEEALKTFNIQEEYDAMIEKHHFNVKEKELWEEVSAALPSMGKNSLTEARKALRRWVDFEDGRPRIASTPSVDRPTTWSKDMTPGSKDELLDWVKAHWEQAKALEKARAKAAKEAAVSSLLG</sequence>
<protein>
    <submittedName>
        <fullName evidence="2">Uncharacterized protein</fullName>
    </submittedName>
</protein>
<feature type="region of interest" description="Disordered" evidence="1">
    <location>
        <begin position="1"/>
        <end position="22"/>
    </location>
</feature>
<proteinExistence type="predicted"/>
<evidence type="ECO:0000256" key="1">
    <source>
        <dbReference type="SAM" id="MobiDB-lite"/>
    </source>
</evidence>
<name>A0A6A7A1B8_9PLEO</name>
<accession>A0A6A7A1B8</accession>
<reference evidence="2" key="1">
    <citation type="journal article" date="2020" name="Stud. Mycol.">
        <title>101 Dothideomycetes genomes: a test case for predicting lifestyles and emergence of pathogens.</title>
        <authorList>
            <person name="Haridas S."/>
            <person name="Albert R."/>
            <person name="Binder M."/>
            <person name="Bloem J."/>
            <person name="Labutti K."/>
            <person name="Salamov A."/>
            <person name="Andreopoulos B."/>
            <person name="Baker S."/>
            <person name="Barry K."/>
            <person name="Bills G."/>
            <person name="Bluhm B."/>
            <person name="Cannon C."/>
            <person name="Castanera R."/>
            <person name="Culley D."/>
            <person name="Daum C."/>
            <person name="Ezra D."/>
            <person name="Gonzalez J."/>
            <person name="Henrissat B."/>
            <person name="Kuo A."/>
            <person name="Liang C."/>
            <person name="Lipzen A."/>
            <person name="Lutzoni F."/>
            <person name="Magnuson J."/>
            <person name="Mondo S."/>
            <person name="Nolan M."/>
            <person name="Ohm R."/>
            <person name="Pangilinan J."/>
            <person name="Park H.-J."/>
            <person name="Ramirez L."/>
            <person name="Alfaro M."/>
            <person name="Sun H."/>
            <person name="Tritt A."/>
            <person name="Yoshinaga Y."/>
            <person name="Zwiers L.-H."/>
            <person name="Turgeon B."/>
            <person name="Goodwin S."/>
            <person name="Spatafora J."/>
            <person name="Crous P."/>
            <person name="Grigoriev I."/>
        </authorList>
    </citation>
    <scope>NUCLEOTIDE SEQUENCE</scope>
    <source>
        <strain evidence="2">CBS 113818</strain>
    </source>
</reference>
<dbReference type="AlphaFoldDB" id="A0A6A7A1B8"/>
<evidence type="ECO:0000313" key="2">
    <source>
        <dbReference type="EMBL" id="KAF2827061.1"/>
    </source>
</evidence>
<gene>
    <name evidence="2" type="ORF">CC86DRAFT_370128</name>
</gene>
<keyword evidence="3" id="KW-1185">Reference proteome</keyword>
<dbReference type="EMBL" id="MU006225">
    <property type="protein sequence ID" value="KAF2827061.1"/>
    <property type="molecule type" value="Genomic_DNA"/>
</dbReference>
<dbReference type="Proteomes" id="UP000799424">
    <property type="component" value="Unassembled WGS sequence"/>
</dbReference>
<organism evidence="2 3">
    <name type="scientific">Ophiobolus disseminans</name>
    <dbReference type="NCBI Taxonomy" id="1469910"/>
    <lineage>
        <taxon>Eukaryota</taxon>
        <taxon>Fungi</taxon>
        <taxon>Dikarya</taxon>
        <taxon>Ascomycota</taxon>
        <taxon>Pezizomycotina</taxon>
        <taxon>Dothideomycetes</taxon>
        <taxon>Pleosporomycetidae</taxon>
        <taxon>Pleosporales</taxon>
        <taxon>Pleosporineae</taxon>
        <taxon>Phaeosphaeriaceae</taxon>
        <taxon>Ophiobolus</taxon>
    </lineage>
</organism>
<dbReference type="OrthoDB" id="4708870at2759"/>
<evidence type="ECO:0000313" key="3">
    <source>
        <dbReference type="Proteomes" id="UP000799424"/>
    </source>
</evidence>